<sequence>MKRLMGIIFMIITVMAMLGCGGDSDTGGGKKSIITEPGLAAKIITELKEQSEFKGKVIKVFNNVVVSDTEEYGNTISIDVLVPGTSDKVDKYIYMNGKWQNAGAAFIPDGLTVKDNLMPIDAIDYSKIPEMYKVAEEKAKSIENGKVEKSVGYIYYAGNHSYKAYILIDGSKESYSTEFDAKGNFVKFIDG</sequence>
<evidence type="ECO:0000256" key="1">
    <source>
        <dbReference type="SAM" id="SignalP"/>
    </source>
</evidence>
<gene>
    <name evidence="2" type="ORF">VRLFYP33_02214</name>
</gene>
<protein>
    <recommendedName>
        <fullName evidence="3">Peptidase propeptide and YPEB domain protein</fullName>
    </recommendedName>
</protein>
<dbReference type="RefSeq" id="WP_156705727.1">
    <property type="nucleotide sequence ID" value="NZ_CACRUX010000097.1"/>
</dbReference>
<accession>A0A6N3F9B0</accession>
<feature type="chain" id="PRO_5038555896" description="Peptidase propeptide and YPEB domain protein" evidence="1">
    <location>
        <begin position="17"/>
        <end position="191"/>
    </location>
</feature>
<proteinExistence type="predicted"/>
<evidence type="ECO:0000313" key="2">
    <source>
        <dbReference type="EMBL" id="VYU48473.1"/>
    </source>
</evidence>
<name>A0A6N3F9B0_9FIRM</name>
<reference evidence="2" key="1">
    <citation type="submission" date="2019-11" db="EMBL/GenBank/DDBJ databases">
        <authorList>
            <person name="Feng L."/>
        </authorList>
    </citation>
    <scope>NUCLEOTIDE SEQUENCE</scope>
    <source>
        <strain evidence="2">VrattiLFYP33</strain>
    </source>
</reference>
<feature type="signal peptide" evidence="1">
    <location>
        <begin position="1"/>
        <end position="16"/>
    </location>
</feature>
<evidence type="ECO:0008006" key="3">
    <source>
        <dbReference type="Google" id="ProtNLM"/>
    </source>
</evidence>
<keyword evidence="1" id="KW-0732">Signal</keyword>
<organism evidence="2">
    <name type="scientific">Veillonella ratti</name>
    <dbReference type="NCBI Taxonomy" id="103892"/>
    <lineage>
        <taxon>Bacteria</taxon>
        <taxon>Bacillati</taxon>
        <taxon>Bacillota</taxon>
        <taxon>Negativicutes</taxon>
        <taxon>Veillonellales</taxon>
        <taxon>Veillonellaceae</taxon>
        <taxon>Veillonella</taxon>
    </lineage>
</organism>
<dbReference type="EMBL" id="CACRUX010000097">
    <property type="protein sequence ID" value="VYU48473.1"/>
    <property type="molecule type" value="Genomic_DNA"/>
</dbReference>
<dbReference type="PROSITE" id="PS51257">
    <property type="entry name" value="PROKAR_LIPOPROTEIN"/>
    <property type="match status" value="1"/>
</dbReference>
<dbReference type="AlphaFoldDB" id="A0A6N3F9B0"/>